<dbReference type="PIRSF" id="PIRSF015582">
    <property type="entry name" value="Cit_lyase_B"/>
    <property type="match status" value="1"/>
</dbReference>
<evidence type="ECO:0000256" key="3">
    <source>
        <dbReference type="ARBA" id="ARBA00022842"/>
    </source>
</evidence>
<feature type="binding site" evidence="4">
    <location>
        <position position="170"/>
    </location>
    <ligand>
        <name>Mg(2+)</name>
        <dbReference type="ChEBI" id="CHEBI:18420"/>
    </ligand>
</feature>
<comment type="caution">
    <text evidence="5">The sequence shown here is derived from an EMBL/GenBank/DDBJ whole genome shotgun (WGS) entry which is preliminary data.</text>
</comment>
<dbReference type="InterPro" id="IPR040442">
    <property type="entry name" value="Pyrv_kinase-like_dom_sf"/>
</dbReference>
<evidence type="ECO:0000313" key="5">
    <source>
        <dbReference type="EMBL" id="CAA9890665.1"/>
    </source>
</evidence>
<comment type="cofactor">
    <cofactor evidence="1">
        <name>Mg(2+)</name>
        <dbReference type="ChEBI" id="CHEBI:18420"/>
    </cofactor>
</comment>
<dbReference type="InterPro" id="IPR011206">
    <property type="entry name" value="Citrate_lyase_beta/mcl1/mcl2"/>
</dbReference>
<evidence type="ECO:0000313" key="6">
    <source>
        <dbReference type="Proteomes" id="UP000494216"/>
    </source>
</evidence>
<keyword evidence="6" id="KW-1185">Reference proteome</keyword>
<evidence type="ECO:0000256" key="4">
    <source>
        <dbReference type="PIRSR" id="PIRSR015582-2"/>
    </source>
</evidence>
<dbReference type="GO" id="GO:0003824">
    <property type="term" value="F:catalytic activity"/>
    <property type="evidence" value="ECO:0007669"/>
    <property type="project" value="InterPro"/>
</dbReference>
<gene>
    <name evidence="5" type="ORF">METHB2_260044</name>
</gene>
<dbReference type="PANTHER" id="PTHR32308">
    <property type="entry name" value="LYASE BETA SUBUNIT, PUTATIVE (AFU_ORTHOLOGUE AFUA_4G13030)-RELATED"/>
    <property type="match status" value="1"/>
</dbReference>
<evidence type="ECO:0000256" key="1">
    <source>
        <dbReference type="ARBA" id="ARBA00001946"/>
    </source>
</evidence>
<dbReference type="RefSeq" id="WP_174625588.1">
    <property type="nucleotide sequence ID" value="NZ_CADCXN010000054.1"/>
</dbReference>
<dbReference type="Gene3D" id="3.20.20.60">
    <property type="entry name" value="Phosphoenolpyruvate-binding domains"/>
    <property type="match status" value="1"/>
</dbReference>
<dbReference type="InterPro" id="IPR015813">
    <property type="entry name" value="Pyrv/PenolPyrv_kinase-like_dom"/>
</dbReference>
<protein>
    <submittedName>
        <fullName evidence="5">ATP/GTP-binding protein</fullName>
    </submittedName>
</protein>
<dbReference type="Pfam" id="PF15617">
    <property type="entry name" value="C-C_Bond_Lyase"/>
    <property type="match status" value="1"/>
</dbReference>
<dbReference type="GO" id="GO:0006107">
    <property type="term" value="P:oxaloacetate metabolic process"/>
    <property type="evidence" value="ECO:0007669"/>
    <property type="project" value="TreeGrafter"/>
</dbReference>
<proteinExistence type="predicted"/>
<keyword evidence="3 4" id="KW-0460">Magnesium</keyword>
<dbReference type="InterPro" id="IPR039480">
    <property type="entry name" value="C-C_Bond_Lyase-like"/>
</dbReference>
<dbReference type="PANTHER" id="PTHR32308:SF10">
    <property type="entry name" value="CITRATE LYASE SUBUNIT BETA"/>
    <property type="match status" value="1"/>
</dbReference>
<name>A0A8S0WNY6_9GAMM</name>
<keyword evidence="2 4" id="KW-0479">Metal-binding</keyword>
<dbReference type="GO" id="GO:0000287">
    <property type="term" value="F:magnesium ion binding"/>
    <property type="evidence" value="ECO:0007669"/>
    <property type="project" value="TreeGrafter"/>
</dbReference>
<organism evidence="5 6">
    <name type="scientific">Candidatus Methylobacter favarea</name>
    <dbReference type="NCBI Taxonomy" id="2707345"/>
    <lineage>
        <taxon>Bacteria</taxon>
        <taxon>Pseudomonadati</taxon>
        <taxon>Pseudomonadota</taxon>
        <taxon>Gammaproteobacteria</taxon>
        <taxon>Methylococcales</taxon>
        <taxon>Methylococcaceae</taxon>
        <taxon>Methylobacter</taxon>
    </lineage>
</organism>
<dbReference type="EMBL" id="CADCXN010000054">
    <property type="protein sequence ID" value="CAA9890665.1"/>
    <property type="molecule type" value="Genomic_DNA"/>
</dbReference>
<accession>A0A8S0WNY6</accession>
<evidence type="ECO:0000256" key="2">
    <source>
        <dbReference type="ARBA" id="ARBA00022723"/>
    </source>
</evidence>
<dbReference type="AlphaFoldDB" id="A0A8S0WNY6"/>
<dbReference type="Proteomes" id="UP000494216">
    <property type="component" value="Unassembled WGS sequence"/>
</dbReference>
<dbReference type="SUPFAM" id="SSF51621">
    <property type="entry name" value="Phosphoenolpyruvate/pyruvate domain"/>
    <property type="match status" value="1"/>
</dbReference>
<reference evidence="5 6" key="1">
    <citation type="submission" date="2020-02" db="EMBL/GenBank/DDBJ databases">
        <authorList>
            <person name="Hogendoorn C."/>
        </authorList>
    </citation>
    <scope>NUCLEOTIDE SEQUENCE [LARGE SCALE GENOMIC DNA]</scope>
    <source>
        <strain evidence="5">METHB21</strain>
    </source>
</reference>
<sequence>MKTQPLPQLPGAFSPWFLGAPLYMPANRRDIIEIANGEKLPVLRSMIFCTEDALSRSDVESSLRHLGLCLQAFKHSPQRFRFIRARSPEILRRLLDISHIEKVDGFVLPKFTELNFCAYFDQLKDTSFKVMPTLETKEAFDLNAMCALRQALLQDGIYQKILMLRIGGNDLMNILGIRRPRNLTLYETPLGSAISQLVTVFKPYDFSLSAPVFEYLDDTVTLQKEIRLDLAHGLIGKTAIHPSQVAAIESAYTVDTEDYEMAITLSENSAPAVFRMHNAMCEVATHKRWAESIIDRQLCYGNRESLTFPEYSKICVQKVKKHQRRTSE</sequence>